<dbReference type="Proteomes" id="UP001385389">
    <property type="component" value="Chromosome"/>
</dbReference>
<evidence type="ECO:0000256" key="1">
    <source>
        <dbReference type="SAM" id="MobiDB-lite"/>
    </source>
</evidence>
<feature type="region of interest" description="Disordered" evidence="1">
    <location>
        <begin position="708"/>
        <end position="746"/>
    </location>
</feature>
<evidence type="ECO:0000256" key="2">
    <source>
        <dbReference type="SAM" id="Phobius"/>
    </source>
</evidence>
<organism evidence="3 4">
    <name type="scientific">Pseudodesulfovibrio methanolicus</name>
    <dbReference type="NCBI Taxonomy" id="3126690"/>
    <lineage>
        <taxon>Bacteria</taxon>
        <taxon>Pseudomonadati</taxon>
        <taxon>Thermodesulfobacteriota</taxon>
        <taxon>Desulfovibrionia</taxon>
        <taxon>Desulfovibrionales</taxon>
        <taxon>Desulfovibrionaceae</taxon>
    </lineage>
</organism>
<sequence>MPMSNPYPLPVDPANGFSLPKLNPHDVSSRLLDSVFGPGWHSLRVGGDPSLGGSAAVSVLLPIFEQLNWLFTSAIIIIFIWIYTTGMVGTASEGKPLGSKYHTAWIPIRISTALGAIAPVAKGFCLLQLGILWCVAFSIQFANWMWYVALDYQEKQVGQLVATLPPKVAEQADDLVKTIFINQVNQARWDHFYGDPDSPLYDPIEGNAIYERREEERSGQKYVLFVWNGPRSFDTQMGYIRMPLMADPAMQAIHENLIKKLVVECNAIAKPFAENEALVSKEVFPVSPQKLLWLASDAYKKELRKFVSEYYKKEVPEKRKEAFANFKNEALWRGWVSAGAYVWTMSGFLEGLNQELKTFPTAFKPDNTALPRSLNDLGPTTAESGGAIIMSRASQVAKEAFDMTAAAEAGKGGNEEGTLSTLFNEFFRGMITYVIHGMNSGDPIVSMSEVGHKLVATVHGYITAIIAIKAGATAVEHASDHGLVGKIGNWLSGGITGALIKAGNKVVQGLGDFAIVGVIPVYLAGLAMAFLLPALPFVIWWGAVISWLILVIESLVAAPIWCLALAMPEGDGFAGQHGRSGFILLLSILLRPLLMLLGLLVALIIIAVIGPIISESAEIILSSAPMLPGGTERHIGLAGTIFYIFFFCAFILFLCNKLYQLINHLPDNIMRWLGQAGAGAQLMNGAEDHMKGGTNQVFGVFTTTAHAVGGGGKPSDSGAGSAKDEDASLQKKSEQNHEASSKYKGR</sequence>
<keyword evidence="4" id="KW-1185">Reference proteome</keyword>
<feature type="transmembrane region" description="Helical" evidence="2">
    <location>
        <begin position="69"/>
        <end position="91"/>
    </location>
</feature>
<dbReference type="NCBIfam" id="TIGR04346">
    <property type="entry name" value="DotA_TraY"/>
    <property type="match status" value="2"/>
</dbReference>
<dbReference type="EMBL" id="CP146609">
    <property type="protein sequence ID" value="WWX21675.1"/>
    <property type="molecule type" value="Genomic_DNA"/>
</dbReference>
<name>A0ABZ2IZX2_9BACT</name>
<feature type="transmembrane region" description="Helical" evidence="2">
    <location>
        <begin position="538"/>
        <end position="567"/>
    </location>
</feature>
<gene>
    <name evidence="3" type="ORF">V8V93_14655</name>
</gene>
<keyword evidence="2" id="KW-1133">Transmembrane helix</keyword>
<feature type="compositionally biased region" description="Basic and acidic residues" evidence="1">
    <location>
        <begin position="722"/>
        <end position="746"/>
    </location>
</feature>
<feature type="transmembrane region" description="Helical" evidence="2">
    <location>
        <begin position="634"/>
        <end position="655"/>
    </location>
</feature>
<feature type="transmembrane region" description="Helical" evidence="2">
    <location>
        <begin position="510"/>
        <end position="532"/>
    </location>
</feature>
<keyword evidence="2" id="KW-0472">Membrane</keyword>
<dbReference type="RefSeq" id="WP_338667338.1">
    <property type="nucleotide sequence ID" value="NZ_CP146609.1"/>
</dbReference>
<feature type="transmembrane region" description="Helical" evidence="2">
    <location>
        <begin position="127"/>
        <end position="150"/>
    </location>
</feature>
<proteinExistence type="predicted"/>
<evidence type="ECO:0000313" key="3">
    <source>
        <dbReference type="EMBL" id="WWX21675.1"/>
    </source>
</evidence>
<accession>A0ABZ2IZX2</accession>
<evidence type="ECO:0000313" key="4">
    <source>
        <dbReference type="Proteomes" id="UP001385389"/>
    </source>
</evidence>
<feature type="transmembrane region" description="Helical" evidence="2">
    <location>
        <begin position="588"/>
        <end position="614"/>
    </location>
</feature>
<dbReference type="InterPro" id="IPR027628">
    <property type="entry name" value="DotA_TraY"/>
</dbReference>
<keyword evidence="2" id="KW-0812">Transmembrane</keyword>
<reference evidence="3 4" key="1">
    <citation type="submission" date="2024-03" db="EMBL/GenBank/DDBJ databases">
        <title>Phenotype and Genome Characterization of a Sulfate-Reducing Bacterium Pseudodesulfovibrio sp. strain 5S69, isolated from Petroleum Reservoir in Tatarstan (Russia).</title>
        <authorList>
            <person name="Bidzhieva S.K."/>
            <person name="Kadnikov V."/>
            <person name="Tourova T.P."/>
            <person name="Samigullina S.R."/>
            <person name="Sokolova D.S."/>
            <person name="Poltaraus A.B."/>
            <person name="Avtukh A.N."/>
            <person name="Tereshina V.M."/>
            <person name="Mardanov A.V."/>
            <person name="Nazina T.N."/>
        </authorList>
    </citation>
    <scope>NUCLEOTIDE SEQUENCE [LARGE SCALE GENOMIC DNA]</scope>
    <source>
        <strain evidence="3 4">5S69</strain>
    </source>
</reference>
<protein>
    <submittedName>
        <fullName evidence="3">DotA/TraY family protein</fullName>
    </submittedName>
</protein>